<accession>A0AAN9RBN8</accession>
<keyword evidence="3" id="KW-1185">Reference proteome</keyword>
<evidence type="ECO:0000313" key="3">
    <source>
        <dbReference type="Proteomes" id="UP001367508"/>
    </source>
</evidence>
<feature type="region of interest" description="Disordered" evidence="1">
    <location>
        <begin position="113"/>
        <end position="136"/>
    </location>
</feature>
<name>A0AAN9RBN8_CANGL</name>
<reference evidence="2 3" key="1">
    <citation type="submission" date="2024-01" db="EMBL/GenBank/DDBJ databases">
        <title>The genomes of 5 underutilized Papilionoideae crops provide insights into root nodulation and disease resistanc.</title>
        <authorList>
            <person name="Jiang F."/>
        </authorList>
    </citation>
    <scope>NUCLEOTIDE SEQUENCE [LARGE SCALE GENOMIC DNA]</scope>
    <source>
        <strain evidence="2">LVBAO_FW01</strain>
        <tissue evidence="2">Leaves</tissue>
    </source>
</reference>
<evidence type="ECO:0000313" key="2">
    <source>
        <dbReference type="EMBL" id="KAK7360843.1"/>
    </source>
</evidence>
<feature type="compositionally biased region" description="Basic and acidic residues" evidence="1">
    <location>
        <begin position="125"/>
        <end position="136"/>
    </location>
</feature>
<gene>
    <name evidence="2" type="ORF">VNO77_02858</name>
</gene>
<protein>
    <submittedName>
        <fullName evidence="2">Uncharacterized protein</fullName>
    </submittedName>
</protein>
<dbReference type="EMBL" id="JAYMYQ010000001">
    <property type="protein sequence ID" value="KAK7360843.1"/>
    <property type="molecule type" value="Genomic_DNA"/>
</dbReference>
<sequence length="136" mass="15635">MLRLLNLASLNGAMSTFQKTNAQRREGFMTYTEHCTSILVPLIPTALLAKKPFVLKLAQTIHGDHSPSYLRRTMGHMYSPDVRDIGHYRYALAYVHAFGLRMKIQGHYRHVQSNITATPNPKNKQVWEPKEGELDW</sequence>
<dbReference type="AlphaFoldDB" id="A0AAN9RBN8"/>
<proteinExistence type="predicted"/>
<organism evidence="2 3">
    <name type="scientific">Canavalia gladiata</name>
    <name type="common">Sword bean</name>
    <name type="synonym">Dolichos gladiatus</name>
    <dbReference type="NCBI Taxonomy" id="3824"/>
    <lineage>
        <taxon>Eukaryota</taxon>
        <taxon>Viridiplantae</taxon>
        <taxon>Streptophyta</taxon>
        <taxon>Embryophyta</taxon>
        <taxon>Tracheophyta</taxon>
        <taxon>Spermatophyta</taxon>
        <taxon>Magnoliopsida</taxon>
        <taxon>eudicotyledons</taxon>
        <taxon>Gunneridae</taxon>
        <taxon>Pentapetalae</taxon>
        <taxon>rosids</taxon>
        <taxon>fabids</taxon>
        <taxon>Fabales</taxon>
        <taxon>Fabaceae</taxon>
        <taxon>Papilionoideae</taxon>
        <taxon>50 kb inversion clade</taxon>
        <taxon>NPAAA clade</taxon>
        <taxon>indigoferoid/millettioid clade</taxon>
        <taxon>Phaseoleae</taxon>
        <taxon>Canavalia</taxon>
    </lineage>
</organism>
<evidence type="ECO:0000256" key="1">
    <source>
        <dbReference type="SAM" id="MobiDB-lite"/>
    </source>
</evidence>
<comment type="caution">
    <text evidence="2">The sequence shown here is derived from an EMBL/GenBank/DDBJ whole genome shotgun (WGS) entry which is preliminary data.</text>
</comment>
<feature type="compositionally biased region" description="Polar residues" evidence="1">
    <location>
        <begin position="113"/>
        <end position="123"/>
    </location>
</feature>
<dbReference type="Proteomes" id="UP001367508">
    <property type="component" value="Unassembled WGS sequence"/>
</dbReference>